<dbReference type="InterPro" id="IPR000868">
    <property type="entry name" value="Isochorismatase-like_dom"/>
</dbReference>
<dbReference type="PANTHER" id="PTHR43540:SF6">
    <property type="entry name" value="ISOCHORISMATASE-LIKE DOMAIN-CONTAINING PROTEIN"/>
    <property type="match status" value="1"/>
</dbReference>
<evidence type="ECO:0000256" key="1">
    <source>
        <dbReference type="ARBA" id="ARBA00006336"/>
    </source>
</evidence>
<name>A0A9D0YVT0_9FIRM</name>
<comment type="caution">
    <text evidence="4">The sequence shown here is derived from an EMBL/GenBank/DDBJ whole genome shotgun (WGS) entry which is preliminary data.</text>
</comment>
<sequence length="177" mass="19097">MRKVLVVVDMQNDFITGSLGTPEARAVVPRVAERIRGAMKEGRTLLFTQDTHAPDYLDTQEGRNLPVRHCIRNTPGWQLHEAVAPFAAETVEKSTFGSIALAEALERLAENGGANLDVELCGVCTDICVVSNALLIKAHLPEAFVHVDAACCAGVTPERHNAALEVMRACQIQVSPA</sequence>
<dbReference type="InterPro" id="IPR036380">
    <property type="entry name" value="Isochorismatase-like_sf"/>
</dbReference>
<dbReference type="Gene3D" id="3.40.50.850">
    <property type="entry name" value="Isochorismatase-like"/>
    <property type="match status" value="1"/>
</dbReference>
<dbReference type="Pfam" id="PF00857">
    <property type="entry name" value="Isochorismatase"/>
    <property type="match status" value="1"/>
</dbReference>
<evidence type="ECO:0000259" key="3">
    <source>
        <dbReference type="Pfam" id="PF00857"/>
    </source>
</evidence>
<comment type="similarity">
    <text evidence="1">Belongs to the isochorismatase family.</text>
</comment>
<dbReference type="SUPFAM" id="SSF52499">
    <property type="entry name" value="Isochorismatase-like hydrolases"/>
    <property type="match status" value="1"/>
</dbReference>
<evidence type="ECO:0000256" key="2">
    <source>
        <dbReference type="ARBA" id="ARBA00022801"/>
    </source>
</evidence>
<dbReference type="PANTHER" id="PTHR43540">
    <property type="entry name" value="PEROXYUREIDOACRYLATE/UREIDOACRYLATE AMIDOHYDROLASE-RELATED"/>
    <property type="match status" value="1"/>
</dbReference>
<accession>A0A9D0YVT0</accession>
<feature type="domain" description="Isochorismatase-like" evidence="3">
    <location>
        <begin position="4"/>
        <end position="174"/>
    </location>
</feature>
<reference evidence="4" key="2">
    <citation type="journal article" date="2021" name="PeerJ">
        <title>Extensive microbial diversity within the chicken gut microbiome revealed by metagenomics and culture.</title>
        <authorList>
            <person name="Gilroy R."/>
            <person name="Ravi A."/>
            <person name="Getino M."/>
            <person name="Pursley I."/>
            <person name="Horton D.L."/>
            <person name="Alikhan N.F."/>
            <person name="Baker D."/>
            <person name="Gharbi K."/>
            <person name="Hall N."/>
            <person name="Watson M."/>
            <person name="Adriaenssens E.M."/>
            <person name="Foster-Nyarko E."/>
            <person name="Jarju S."/>
            <person name="Secka A."/>
            <person name="Antonio M."/>
            <person name="Oren A."/>
            <person name="Chaudhuri R.R."/>
            <person name="La Ragione R."/>
            <person name="Hildebrand F."/>
            <person name="Pallen M.J."/>
        </authorList>
    </citation>
    <scope>NUCLEOTIDE SEQUENCE</scope>
    <source>
        <strain evidence="4">ChiHile30-977</strain>
    </source>
</reference>
<dbReference type="EMBL" id="DVFI01000073">
    <property type="protein sequence ID" value="HIQ62892.1"/>
    <property type="molecule type" value="Genomic_DNA"/>
</dbReference>
<dbReference type="InterPro" id="IPR050272">
    <property type="entry name" value="Isochorismatase-like_hydrls"/>
</dbReference>
<gene>
    <name evidence="4" type="ORF">IAA66_04805</name>
</gene>
<proteinExistence type="inferred from homology"/>
<dbReference type="GO" id="GO:0016787">
    <property type="term" value="F:hydrolase activity"/>
    <property type="evidence" value="ECO:0007669"/>
    <property type="project" value="UniProtKB-KW"/>
</dbReference>
<dbReference type="AlphaFoldDB" id="A0A9D0YVT0"/>
<organism evidence="4 5">
    <name type="scientific">Candidatus Avichristensenella intestinipullorum</name>
    <dbReference type="NCBI Taxonomy" id="2840693"/>
    <lineage>
        <taxon>Bacteria</taxon>
        <taxon>Bacillati</taxon>
        <taxon>Bacillota</taxon>
        <taxon>Clostridia</taxon>
        <taxon>Candidatus Avichristensenella</taxon>
    </lineage>
</organism>
<evidence type="ECO:0000313" key="5">
    <source>
        <dbReference type="Proteomes" id="UP000886819"/>
    </source>
</evidence>
<protein>
    <submittedName>
        <fullName evidence="4">Cysteine hydrolase</fullName>
    </submittedName>
</protein>
<dbReference type="Proteomes" id="UP000886819">
    <property type="component" value="Unassembled WGS sequence"/>
</dbReference>
<dbReference type="CDD" id="cd00431">
    <property type="entry name" value="cysteine_hydrolases"/>
    <property type="match status" value="1"/>
</dbReference>
<keyword evidence="2 4" id="KW-0378">Hydrolase</keyword>
<evidence type="ECO:0000313" key="4">
    <source>
        <dbReference type="EMBL" id="HIQ62892.1"/>
    </source>
</evidence>
<reference evidence="4" key="1">
    <citation type="submission" date="2020-10" db="EMBL/GenBank/DDBJ databases">
        <authorList>
            <person name="Gilroy R."/>
        </authorList>
    </citation>
    <scope>NUCLEOTIDE SEQUENCE</scope>
    <source>
        <strain evidence="4">ChiHile30-977</strain>
    </source>
</reference>